<dbReference type="AlphaFoldDB" id="A0A078FE16"/>
<dbReference type="EMBL" id="HG994357">
    <property type="protein sequence ID" value="CAF2118082.1"/>
    <property type="molecule type" value="Genomic_DNA"/>
</dbReference>
<evidence type="ECO:0000256" key="8">
    <source>
        <dbReference type="ARBA" id="ARBA00023065"/>
    </source>
</evidence>
<feature type="transmembrane region" description="Helical" evidence="12">
    <location>
        <begin position="66"/>
        <end position="83"/>
    </location>
</feature>
<dbReference type="Gramene" id="CDY11184">
    <property type="protein sequence ID" value="CDY11184"/>
    <property type="gene ID" value="GSBRNA2T00049201001"/>
</dbReference>
<comment type="function">
    <text evidence="11">May operate as a cation/H(+) antiporter.</text>
</comment>
<keyword evidence="16" id="KW-1185">Reference proteome</keyword>
<gene>
    <name evidence="15" type="primary">BnaA03g00200D</name>
    <name evidence="14" type="ORF">DARMORV10_A03P00140.1</name>
    <name evidence="15" type="ORF">GSBRNA2T00049201001</name>
</gene>
<feature type="transmembrane region" description="Helical" evidence="12">
    <location>
        <begin position="326"/>
        <end position="344"/>
    </location>
</feature>
<evidence type="ECO:0000259" key="13">
    <source>
        <dbReference type="Pfam" id="PF23259"/>
    </source>
</evidence>
<evidence type="ECO:0000313" key="16">
    <source>
        <dbReference type="Proteomes" id="UP000028999"/>
    </source>
</evidence>
<dbReference type="GO" id="GO:0015297">
    <property type="term" value="F:antiporter activity"/>
    <property type="evidence" value="ECO:0007669"/>
    <property type="project" value="UniProtKB-KW"/>
</dbReference>
<protein>
    <submittedName>
        <fullName evidence="14">(rape) hypothetical protein</fullName>
    </submittedName>
    <submittedName>
        <fullName evidence="15">BnaA03g00200D protein</fullName>
    </submittedName>
</protein>
<sequence length="767" mass="87506">MENITKTYNYGGVDWICETWIGASSMGIAHGENPIKFALPLLLLQISVVSLFSMFFQFLLRPFGKFAFLSQILAGICLGPSIIGRNKQYMSTFFYTRSMYIIESFEAICFLFISYVTTCQIDTHMIKRVGRLAFINGIVLFLIPFLWGQFTAVLISKRLGGRPAGVSPAEFHHVAIVQSTMFFQVVYGVLSNLKMLNTEPGRLALASMMVHDCLSWCFFMFNIALKHNTHLADKNHAYYLSAAQMLMIVMIVYVFRPIMEWMMKRTPEGHSLKASYLTVICVLLFISSLWSEFVGLPYFFGAVALGLATPKRPPLGTGLSEKMGCFIWYFLMPCYIIGIGYNMDLSLFSLGDLIRYEILFGMVRFAKVVAVALPSLYYNVPLWHAILVGFIVNIQGIYDVQIYKQNFNYRKISKKTFGAMVMSAMINSTILIVVVKKVYQTMSKRNPYKRRTVQHCRIEAPLRILTCFRQREAVRPVLDLVELSRPAIGSPLSVFALNLEELNNHSLPLLIHHTQEISPFVVPSPRDQIVKAFHNYEKTNPETVLIECFTAVAPRKTMHEDVCTIAFDQETDLVVLTLDAGMESWERLLCRNLLQTCPCSVALFIDRGRLPDFRFVPIKKLCITICAVFLGGPDDREMLAYATRLANHPSVELHVFRLLDQNGASPLRDMVERNHDMRVINVFRKENSENNIIFREVRIEEAVELMELLRKEGDDFDVMMVGIRHEENLLMLEGLSEWSKMKELGELGDLLISKDLQLSVSVLALHQ</sequence>
<dbReference type="Pfam" id="PF23259">
    <property type="entry name" value="CHX17_C"/>
    <property type="match status" value="1"/>
</dbReference>
<evidence type="ECO:0000256" key="12">
    <source>
        <dbReference type="SAM" id="Phobius"/>
    </source>
</evidence>
<dbReference type="Proteomes" id="UP001295469">
    <property type="component" value="Chromosome A03"/>
</dbReference>
<comment type="subcellular location">
    <subcellularLocation>
        <location evidence="1">Membrane</location>
        <topology evidence="1">Multi-pass membrane protein</topology>
    </subcellularLocation>
</comment>
<feature type="transmembrane region" description="Helical" evidence="12">
    <location>
        <begin position="237"/>
        <end position="255"/>
    </location>
</feature>
<dbReference type="GO" id="GO:0012505">
    <property type="term" value="C:endomembrane system"/>
    <property type="evidence" value="ECO:0000318"/>
    <property type="project" value="GO_Central"/>
</dbReference>
<dbReference type="PANTHER" id="PTHR32468">
    <property type="entry name" value="CATION/H + ANTIPORTER"/>
    <property type="match status" value="1"/>
</dbReference>
<dbReference type="SMR" id="A0A078FE16"/>
<comment type="similarity">
    <text evidence="10">Belongs to the monovalent cation:proton antiporter 2 (CPA2) transporter (TC 2.A.37) family. CHX (TC 2.A.37.4) subfamily.</text>
</comment>
<dbReference type="GO" id="GO:0006885">
    <property type="term" value="P:regulation of pH"/>
    <property type="evidence" value="ECO:0000318"/>
    <property type="project" value="GO_Central"/>
</dbReference>
<keyword evidence="7 12" id="KW-1133">Transmembrane helix</keyword>
<dbReference type="OMA" id="FRPIMEW"/>
<dbReference type="Proteomes" id="UP000028999">
    <property type="component" value="Unassembled WGS sequence"/>
</dbReference>
<dbReference type="EMBL" id="LK032010">
    <property type="protein sequence ID" value="CDY11184.1"/>
    <property type="molecule type" value="Genomic_DNA"/>
</dbReference>
<dbReference type="FunFam" id="1.20.1530.20:FF:000022">
    <property type="entry name" value="Cation/H(+) antiporter 24"/>
    <property type="match status" value="1"/>
</dbReference>
<feature type="transmembrane region" description="Helical" evidence="12">
    <location>
        <begin position="419"/>
        <end position="439"/>
    </location>
</feature>
<feature type="transmembrane region" description="Helical" evidence="12">
    <location>
        <begin position="98"/>
        <end position="117"/>
    </location>
</feature>
<keyword evidence="3" id="KW-0050">Antiport</keyword>
<evidence type="ECO:0000256" key="3">
    <source>
        <dbReference type="ARBA" id="ARBA00022449"/>
    </source>
</evidence>
<feature type="transmembrane region" description="Helical" evidence="12">
    <location>
        <begin position="276"/>
        <end position="306"/>
    </location>
</feature>
<keyword evidence="5 12" id="KW-0812">Transmembrane</keyword>
<dbReference type="GO" id="GO:0098662">
    <property type="term" value="P:inorganic cation transmembrane transport"/>
    <property type="evidence" value="ECO:0000318"/>
    <property type="project" value="GO_Central"/>
</dbReference>
<feature type="transmembrane region" description="Helical" evidence="12">
    <location>
        <begin position="129"/>
        <end position="151"/>
    </location>
</feature>
<feature type="transmembrane region" description="Helical" evidence="12">
    <location>
        <begin position="171"/>
        <end position="190"/>
    </location>
</feature>
<evidence type="ECO:0000256" key="2">
    <source>
        <dbReference type="ARBA" id="ARBA00022448"/>
    </source>
</evidence>
<feature type="domain" description="Cation/H(+) antiporter C-terminal" evidence="13">
    <location>
        <begin position="624"/>
        <end position="767"/>
    </location>
</feature>
<evidence type="ECO:0000313" key="15">
    <source>
        <dbReference type="EMBL" id="CDY11184.1"/>
    </source>
</evidence>
<dbReference type="InterPro" id="IPR050794">
    <property type="entry name" value="CPA2_transporter"/>
</dbReference>
<feature type="transmembrane region" description="Helical" evidence="12">
    <location>
        <begin position="37"/>
        <end position="59"/>
    </location>
</feature>
<dbReference type="PaxDb" id="3708-A0A078FE16"/>
<evidence type="ECO:0000256" key="10">
    <source>
        <dbReference type="ARBA" id="ARBA00038341"/>
    </source>
</evidence>
<evidence type="ECO:0000256" key="4">
    <source>
        <dbReference type="ARBA" id="ARBA00022538"/>
    </source>
</evidence>
<keyword evidence="6" id="KW-0630">Potassium</keyword>
<evidence type="ECO:0000256" key="1">
    <source>
        <dbReference type="ARBA" id="ARBA00004141"/>
    </source>
</evidence>
<evidence type="ECO:0000256" key="5">
    <source>
        <dbReference type="ARBA" id="ARBA00022692"/>
    </source>
</evidence>
<keyword evidence="4" id="KW-0633">Potassium transport</keyword>
<evidence type="ECO:0000256" key="9">
    <source>
        <dbReference type="ARBA" id="ARBA00023136"/>
    </source>
</evidence>
<evidence type="ECO:0000313" key="14">
    <source>
        <dbReference type="EMBL" id="CAF2118082.1"/>
    </source>
</evidence>
<keyword evidence="8" id="KW-0406">Ion transport</keyword>
<keyword evidence="2" id="KW-0813">Transport</keyword>
<dbReference type="InterPro" id="IPR038770">
    <property type="entry name" value="Na+/solute_symporter_sf"/>
</dbReference>
<reference evidence="15" key="2">
    <citation type="submission" date="2014-06" db="EMBL/GenBank/DDBJ databases">
        <authorList>
            <person name="Genoscope - CEA"/>
        </authorList>
    </citation>
    <scope>NUCLEOTIDE SEQUENCE</scope>
</reference>
<keyword evidence="9 12" id="KW-0472">Membrane</keyword>
<accession>A0A078FE16</accession>
<dbReference type="InterPro" id="IPR057290">
    <property type="entry name" value="CHX17_C"/>
</dbReference>
<reference evidence="14" key="3">
    <citation type="submission" date="2021-01" db="EMBL/GenBank/DDBJ databases">
        <authorList>
            <consortium name="Genoscope - CEA"/>
            <person name="William W."/>
        </authorList>
    </citation>
    <scope>NUCLEOTIDE SEQUENCE</scope>
</reference>
<feature type="transmembrane region" description="Helical" evidence="12">
    <location>
        <begin position="202"/>
        <end position="225"/>
    </location>
</feature>
<proteinExistence type="inferred from homology"/>
<name>A0A078FE16_BRANA</name>
<evidence type="ECO:0000256" key="7">
    <source>
        <dbReference type="ARBA" id="ARBA00022989"/>
    </source>
</evidence>
<dbReference type="GO" id="GO:0016020">
    <property type="term" value="C:membrane"/>
    <property type="evidence" value="ECO:0007669"/>
    <property type="project" value="UniProtKB-SubCell"/>
</dbReference>
<evidence type="ECO:0000256" key="6">
    <source>
        <dbReference type="ARBA" id="ARBA00022958"/>
    </source>
</evidence>
<dbReference type="PANTHER" id="PTHR32468:SF96">
    <property type="entry name" value="CATION_H(+) ANTIPORTER 26-RELATED"/>
    <property type="match status" value="1"/>
</dbReference>
<dbReference type="Gene3D" id="1.20.1530.20">
    <property type="match status" value="1"/>
</dbReference>
<evidence type="ECO:0000256" key="11">
    <source>
        <dbReference type="ARBA" id="ARBA00054890"/>
    </source>
</evidence>
<organism evidence="15 16">
    <name type="scientific">Brassica napus</name>
    <name type="common">Rape</name>
    <dbReference type="NCBI Taxonomy" id="3708"/>
    <lineage>
        <taxon>Eukaryota</taxon>
        <taxon>Viridiplantae</taxon>
        <taxon>Streptophyta</taxon>
        <taxon>Embryophyta</taxon>
        <taxon>Tracheophyta</taxon>
        <taxon>Spermatophyta</taxon>
        <taxon>Magnoliopsida</taxon>
        <taxon>eudicotyledons</taxon>
        <taxon>Gunneridae</taxon>
        <taxon>Pentapetalae</taxon>
        <taxon>rosids</taxon>
        <taxon>malvids</taxon>
        <taxon>Brassicales</taxon>
        <taxon>Brassicaceae</taxon>
        <taxon>Brassiceae</taxon>
        <taxon>Brassica</taxon>
    </lineage>
</organism>
<reference evidence="15 16" key="1">
    <citation type="journal article" date="2014" name="Science">
        <title>Plant genetics. Early allopolyploid evolution in the post-Neolithic Brassica napus oilseed genome.</title>
        <authorList>
            <person name="Chalhoub B."/>
            <person name="Denoeud F."/>
            <person name="Liu S."/>
            <person name="Parkin I.A."/>
            <person name="Tang H."/>
            <person name="Wang X."/>
            <person name="Chiquet J."/>
            <person name="Belcram H."/>
            <person name="Tong C."/>
            <person name="Samans B."/>
            <person name="Correa M."/>
            <person name="Da Silva C."/>
            <person name="Just J."/>
            <person name="Falentin C."/>
            <person name="Koh C.S."/>
            <person name="Le Clainche I."/>
            <person name="Bernard M."/>
            <person name="Bento P."/>
            <person name="Noel B."/>
            <person name="Labadie K."/>
            <person name="Alberti A."/>
            <person name="Charles M."/>
            <person name="Arnaud D."/>
            <person name="Guo H."/>
            <person name="Daviaud C."/>
            <person name="Alamery S."/>
            <person name="Jabbari K."/>
            <person name="Zhao M."/>
            <person name="Edger P.P."/>
            <person name="Chelaifa H."/>
            <person name="Tack D."/>
            <person name="Lassalle G."/>
            <person name="Mestiri I."/>
            <person name="Schnel N."/>
            <person name="Le Paslier M.C."/>
            <person name="Fan G."/>
            <person name="Renault V."/>
            <person name="Bayer P.E."/>
            <person name="Golicz A.A."/>
            <person name="Manoli S."/>
            <person name="Lee T.H."/>
            <person name="Thi V.H."/>
            <person name="Chalabi S."/>
            <person name="Hu Q."/>
            <person name="Fan C."/>
            <person name="Tollenaere R."/>
            <person name="Lu Y."/>
            <person name="Battail C."/>
            <person name="Shen J."/>
            <person name="Sidebottom C.H."/>
            <person name="Wang X."/>
            <person name="Canaguier A."/>
            <person name="Chauveau A."/>
            <person name="Berard A."/>
            <person name="Deniot G."/>
            <person name="Guan M."/>
            <person name="Liu Z."/>
            <person name="Sun F."/>
            <person name="Lim Y.P."/>
            <person name="Lyons E."/>
            <person name="Town C.D."/>
            <person name="Bancroft I."/>
            <person name="Wang X."/>
            <person name="Meng J."/>
            <person name="Ma J."/>
            <person name="Pires J.C."/>
            <person name="King G.J."/>
            <person name="Brunel D."/>
            <person name="Delourme R."/>
            <person name="Renard M."/>
            <person name="Aury J.M."/>
            <person name="Adams K.L."/>
            <person name="Batley J."/>
            <person name="Snowdon R.J."/>
            <person name="Tost J."/>
            <person name="Edwards D."/>
            <person name="Zhou Y."/>
            <person name="Hua W."/>
            <person name="Sharpe A.G."/>
            <person name="Paterson A.H."/>
            <person name="Guan C."/>
            <person name="Wincker P."/>
        </authorList>
    </citation>
    <scope>NUCLEOTIDE SEQUENCE [LARGE SCALE GENOMIC DNA]</scope>
    <source>
        <strain evidence="16">cv. Darmor-bzh</strain>
    </source>
</reference>
<dbReference type="GO" id="GO:0006813">
    <property type="term" value="P:potassium ion transport"/>
    <property type="evidence" value="ECO:0007669"/>
    <property type="project" value="UniProtKB-KW"/>
</dbReference>